<evidence type="ECO:0000313" key="3">
    <source>
        <dbReference type="Proteomes" id="UP000178109"/>
    </source>
</evidence>
<accession>A0A1G2BW41</accession>
<evidence type="ECO:0000256" key="1">
    <source>
        <dbReference type="SAM" id="MobiDB-lite"/>
    </source>
</evidence>
<comment type="caution">
    <text evidence="2">The sequence shown here is derived from an EMBL/GenBank/DDBJ whole genome shotgun (WGS) entry which is preliminary data.</text>
</comment>
<protein>
    <submittedName>
        <fullName evidence="2">Uncharacterized protein</fullName>
    </submittedName>
</protein>
<evidence type="ECO:0000313" key="2">
    <source>
        <dbReference type="EMBL" id="OGY93166.1"/>
    </source>
</evidence>
<dbReference type="STRING" id="1798553.A3H70_02810"/>
<feature type="region of interest" description="Disordered" evidence="1">
    <location>
        <begin position="1"/>
        <end position="34"/>
    </location>
</feature>
<organism evidence="2 3">
    <name type="scientific">Candidatus Komeilibacteria bacterium RIFCSPLOWO2_02_FULL_48_11</name>
    <dbReference type="NCBI Taxonomy" id="1798553"/>
    <lineage>
        <taxon>Bacteria</taxon>
        <taxon>Candidatus Komeiliibacteriota</taxon>
    </lineage>
</organism>
<dbReference type="EMBL" id="MHKO01000003">
    <property type="protein sequence ID" value="OGY93166.1"/>
    <property type="molecule type" value="Genomic_DNA"/>
</dbReference>
<dbReference type="Proteomes" id="UP000178109">
    <property type="component" value="Unassembled WGS sequence"/>
</dbReference>
<proteinExistence type="predicted"/>
<reference evidence="2 3" key="1">
    <citation type="journal article" date="2016" name="Nat. Commun.">
        <title>Thousands of microbial genomes shed light on interconnected biogeochemical processes in an aquifer system.</title>
        <authorList>
            <person name="Anantharaman K."/>
            <person name="Brown C.T."/>
            <person name="Hug L.A."/>
            <person name="Sharon I."/>
            <person name="Castelle C.J."/>
            <person name="Probst A.J."/>
            <person name="Thomas B.C."/>
            <person name="Singh A."/>
            <person name="Wilkins M.J."/>
            <person name="Karaoz U."/>
            <person name="Brodie E.L."/>
            <person name="Williams K.H."/>
            <person name="Hubbard S.S."/>
            <person name="Banfield J.F."/>
        </authorList>
    </citation>
    <scope>NUCLEOTIDE SEQUENCE [LARGE SCALE GENOMIC DNA]</scope>
</reference>
<gene>
    <name evidence="2" type="ORF">A3H70_02810</name>
</gene>
<dbReference type="AlphaFoldDB" id="A0A1G2BW41"/>
<sequence>MLAETATTAISNKQEPKTFNANKQAARDGGDIAGGARKKLEKRLGRLVVSKNNFLKNSENKMLR</sequence>
<feature type="compositionally biased region" description="Polar residues" evidence="1">
    <location>
        <begin position="1"/>
        <end position="23"/>
    </location>
</feature>
<name>A0A1G2BW41_9BACT</name>